<dbReference type="AlphaFoldDB" id="A0A6V7JGY6"/>
<dbReference type="PANTHER" id="PTHR45823:SF1">
    <property type="entry name" value="T-SNARE COILED-COIL HOMOLOGY DOMAIN-CONTAINING PROTEIN"/>
    <property type="match status" value="1"/>
</dbReference>
<evidence type="ECO:0000313" key="4">
    <source>
        <dbReference type="EMBL" id="CAD1551424.1"/>
    </source>
</evidence>
<feature type="compositionally biased region" description="Low complexity" evidence="2">
    <location>
        <begin position="100"/>
        <end position="109"/>
    </location>
</feature>
<dbReference type="PANTHER" id="PTHR45823">
    <property type="entry name" value="T-SNARE COILED-COIL HOMOLOGY DOMAIN-CONTAINING PROTEIN"/>
    <property type="match status" value="1"/>
</dbReference>
<dbReference type="InterPro" id="IPR036875">
    <property type="entry name" value="Znf_CCHC_sf"/>
</dbReference>
<keyword evidence="1" id="KW-0479">Metal-binding</keyword>
<feature type="domain" description="CCHC-type" evidence="3">
    <location>
        <begin position="393"/>
        <end position="406"/>
    </location>
</feature>
<evidence type="ECO:0000256" key="2">
    <source>
        <dbReference type="SAM" id="MobiDB-lite"/>
    </source>
</evidence>
<feature type="region of interest" description="Disordered" evidence="2">
    <location>
        <begin position="359"/>
        <end position="386"/>
    </location>
</feature>
<feature type="compositionally biased region" description="Pro residues" evidence="2">
    <location>
        <begin position="147"/>
        <end position="157"/>
    </location>
</feature>
<feature type="compositionally biased region" description="Polar residues" evidence="2">
    <location>
        <begin position="161"/>
        <end position="170"/>
    </location>
</feature>
<feature type="compositionally biased region" description="Polar residues" evidence="2">
    <location>
        <begin position="363"/>
        <end position="373"/>
    </location>
</feature>
<feature type="compositionally biased region" description="Polar residues" evidence="2">
    <location>
        <begin position="440"/>
        <end position="458"/>
    </location>
</feature>
<dbReference type="EMBL" id="CADCXW020000017">
    <property type="protein sequence ID" value="CAD1551424.1"/>
    <property type="molecule type" value="Genomic_DNA"/>
</dbReference>
<feature type="region of interest" description="Disordered" evidence="2">
    <location>
        <begin position="143"/>
        <end position="170"/>
    </location>
</feature>
<sequence length="458" mass="50919">MPGPEWKRTQSPSNPDAIIEESNSSNHSSASRFPGFEDRQLRSDLFKEIHELGAALGEELSGSFRRELENLKCTTLQAIKDHSRKEAPVAATSVPETNIPVPGGNNSGPVPGGNNSGPVPGENNSGPLNSTKFIHVAEVHRAASPLRPDPAPHPPSFPVLSENTDNNLPHNSTFSNPSILNSVFPHVNPSLNSLIQPDFFDGTRPWSDYRIHFGIAAAHNGWNDTVKFAQLLTRLKGEAQSIFAKIPYTDSNNYEKITRTLSKSFEDKHLTRMHHNELQARKQKVDESFTHFAKDVQRLVCLTYPGMAEVDRDSVAWFSFINGVRDPSIEYPLRSERFQTLQEAVGRATKLQSINQLMKEKQQSNNTHSNSSLKCPKGHNGGNKPFKKRGVQCYKCHKFGHYADKCGADITDTQAGSNKQQRFHPYKKNQNQQNQKNNNFSASKGSKQNNNASSNSGN</sequence>
<keyword evidence="1" id="KW-0862">Zinc</keyword>
<keyword evidence="1" id="KW-0863">Zinc-finger</keyword>
<organism evidence="4">
    <name type="scientific">Bracon brevicornis</name>
    <dbReference type="NCBI Taxonomy" id="1563983"/>
    <lineage>
        <taxon>Eukaryota</taxon>
        <taxon>Metazoa</taxon>
        <taxon>Ecdysozoa</taxon>
        <taxon>Arthropoda</taxon>
        <taxon>Hexapoda</taxon>
        <taxon>Insecta</taxon>
        <taxon>Pterygota</taxon>
        <taxon>Neoptera</taxon>
        <taxon>Endopterygota</taxon>
        <taxon>Hymenoptera</taxon>
        <taxon>Apocrita</taxon>
        <taxon>Ichneumonoidea</taxon>
        <taxon>Braconidae</taxon>
        <taxon>Braconinae</taxon>
        <taxon>Bracon</taxon>
    </lineage>
</organism>
<feature type="region of interest" description="Disordered" evidence="2">
    <location>
        <begin position="1"/>
        <end position="36"/>
    </location>
</feature>
<feature type="compositionally biased region" description="Low complexity" evidence="2">
    <location>
        <begin position="116"/>
        <end position="127"/>
    </location>
</feature>
<gene>
    <name evidence="4" type="ORF">BBRV_LOCUS52678</name>
</gene>
<evidence type="ECO:0000259" key="3">
    <source>
        <dbReference type="PROSITE" id="PS50158"/>
    </source>
</evidence>
<proteinExistence type="predicted"/>
<evidence type="ECO:0000256" key="1">
    <source>
        <dbReference type="PROSITE-ProRule" id="PRU00047"/>
    </source>
</evidence>
<dbReference type="PROSITE" id="PS50158">
    <property type="entry name" value="ZF_CCHC"/>
    <property type="match status" value="1"/>
</dbReference>
<reference evidence="4" key="1">
    <citation type="submission" date="2020-07" db="EMBL/GenBank/DDBJ databases">
        <authorList>
            <person name="Ferguson B K."/>
        </authorList>
    </citation>
    <scope>NUCLEOTIDE SEQUENCE</scope>
    <source>
        <strain evidence="4">L06</strain>
    </source>
</reference>
<dbReference type="SUPFAM" id="SSF57756">
    <property type="entry name" value="Retrovirus zinc finger-like domains"/>
    <property type="match status" value="1"/>
</dbReference>
<feature type="region of interest" description="Disordered" evidence="2">
    <location>
        <begin position="81"/>
        <end position="129"/>
    </location>
</feature>
<name>A0A6V7JGY6_9HYME</name>
<feature type="region of interest" description="Disordered" evidence="2">
    <location>
        <begin position="416"/>
        <end position="458"/>
    </location>
</feature>
<feature type="compositionally biased region" description="Low complexity" evidence="2">
    <location>
        <begin position="20"/>
        <end position="31"/>
    </location>
</feature>
<protein>
    <recommendedName>
        <fullName evidence="3">CCHC-type domain-containing protein</fullName>
    </recommendedName>
</protein>
<dbReference type="GO" id="GO:0003676">
    <property type="term" value="F:nucleic acid binding"/>
    <property type="evidence" value="ECO:0007669"/>
    <property type="project" value="InterPro"/>
</dbReference>
<dbReference type="InterPro" id="IPR001878">
    <property type="entry name" value="Znf_CCHC"/>
</dbReference>
<accession>A0A6V7JGY6</accession>
<feature type="compositionally biased region" description="Low complexity" evidence="2">
    <location>
        <begin position="428"/>
        <end position="439"/>
    </location>
</feature>
<dbReference type="GO" id="GO:0008270">
    <property type="term" value="F:zinc ion binding"/>
    <property type="evidence" value="ECO:0007669"/>
    <property type="project" value="UniProtKB-KW"/>
</dbReference>